<protein>
    <submittedName>
        <fullName evidence="1">Uncharacterized protein</fullName>
    </submittedName>
</protein>
<proteinExistence type="predicted"/>
<dbReference type="AlphaFoldDB" id="A0A1B1BGM4"/>
<organism evidence="1 2">
    <name type="scientific">Cryobacterium arcticum</name>
    <dbReference type="NCBI Taxonomy" id="670052"/>
    <lineage>
        <taxon>Bacteria</taxon>
        <taxon>Bacillati</taxon>
        <taxon>Actinomycetota</taxon>
        <taxon>Actinomycetes</taxon>
        <taxon>Micrococcales</taxon>
        <taxon>Microbacteriaceae</taxon>
        <taxon>Cryobacterium</taxon>
    </lineage>
</organism>
<gene>
    <name evidence="1" type="ORF">PA27867_0727</name>
</gene>
<dbReference type="OrthoDB" id="4946960at2"/>
<dbReference type="RefSeq" id="WP_066593374.1">
    <property type="nucleotide sequence ID" value="NZ_CP016282.1"/>
</dbReference>
<dbReference type="EMBL" id="CP016282">
    <property type="protein sequence ID" value="ANP71694.1"/>
    <property type="molecule type" value="Genomic_DNA"/>
</dbReference>
<reference evidence="1 2" key="1">
    <citation type="submission" date="2016-06" db="EMBL/GenBank/DDBJ databases">
        <title>Genome sequencing of Cryobacterium arcticum PAMC 27867.</title>
        <authorList>
            <person name="Lee J."/>
            <person name="Kim O.-S."/>
        </authorList>
    </citation>
    <scope>NUCLEOTIDE SEQUENCE [LARGE SCALE GENOMIC DNA]</scope>
    <source>
        <strain evidence="1 2">PAMC 27867</strain>
    </source>
</reference>
<dbReference type="KEGG" id="cart:PA27867_0727"/>
<name>A0A1B1BGM4_9MICO</name>
<dbReference type="STRING" id="670052.PA27867_0727"/>
<evidence type="ECO:0000313" key="2">
    <source>
        <dbReference type="Proteomes" id="UP000092582"/>
    </source>
</evidence>
<sequence length="88" mass="9750">MITLQQDADGFVRMNRHFPAKTPIVIRFTDGTTGEYTGARLNELYDAALATFRAENRLDAKGFSRSPAKTVHPTHNVEFVPVQSGMAP</sequence>
<keyword evidence="2" id="KW-1185">Reference proteome</keyword>
<dbReference type="Proteomes" id="UP000092582">
    <property type="component" value="Chromosome 1"/>
</dbReference>
<evidence type="ECO:0000313" key="1">
    <source>
        <dbReference type="EMBL" id="ANP71694.1"/>
    </source>
</evidence>
<accession>A0A1B1BGM4</accession>